<evidence type="ECO:0000259" key="6">
    <source>
        <dbReference type="Pfam" id="PF21317"/>
    </source>
</evidence>
<accession>A0ABD5E9N0</accession>
<evidence type="ECO:0000259" key="7">
    <source>
        <dbReference type="Pfam" id="PF21467"/>
    </source>
</evidence>
<feature type="domain" description="Beta-galactosidase galactose-binding" evidence="7">
    <location>
        <begin position="496"/>
        <end position="549"/>
    </location>
</feature>
<dbReference type="Pfam" id="PF21467">
    <property type="entry name" value="BetaGal_gal-bd"/>
    <property type="match status" value="1"/>
</dbReference>
<dbReference type="EMBL" id="JAVRER010000035">
    <property type="protein sequence ID" value="MDT0417912.1"/>
    <property type="molecule type" value="Genomic_DNA"/>
</dbReference>
<keyword evidence="3 8" id="KW-0326">Glycosidase</keyword>
<comment type="similarity">
    <text evidence="1">Belongs to the glycosyl hydrolase 35 family.</text>
</comment>
<evidence type="ECO:0000313" key="9">
    <source>
        <dbReference type="Proteomes" id="UP001183607"/>
    </source>
</evidence>
<keyword evidence="2 8" id="KW-0378">Hydrolase</keyword>
<dbReference type="InterPro" id="IPR019801">
    <property type="entry name" value="Glyco_hydro_35_CS"/>
</dbReference>
<dbReference type="Gene3D" id="2.60.120.260">
    <property type="entry name" value="Galactose-binding domain-like"/>
    <property type="match status" value="2"/>
</dbReference>
<dbReference type="PRINTS" id="PR00742">
    <property type="entry name" value="GLHYDRLASE35"/>
</dbReference>
<dbReference type="RefSeq" id="WP_311677369.1">
    <property type="nucleotide sequence ID" value="NZ_JAVRER010000035.1"/>
</dbReference>
<dbReference type="Pfam" id="PF21317">
    <property type="entry name" value="BetaGal_ABD_1"/>
    <property type="match status" value="1"/>
</dbReference>
<dbReference type="InterPro" id="IPR048913">
    <property type="entry name" value="BetaGal_gal-bd"/>
</dbReference>
<feature type="active site" description="Nucleophile" evidence="4">
    <location>
        <position position="226"/>
    </location>
</feature>
<dbReference type="PIRSF" id="PIRSF006336">
    <property type="entry name" value="B-gal"/>
    <property type="match status" value="1"/>
</dbReference>
<name>A0ABD5E9N0_9ACTN</name>
<dbReference type="PROSITE" id="PS01182">
    <property type="entry name" value="GLYCOSYL_HYDROL_F35"/>
    <property type="match status" value="1"/>
</dbReference>
<proteinExistence type="inferred from homology"/>
<sequence length="574" mass="62250">MFEFGERDFLVDGRPVRLLSGALHYFRVHEGQWAHRLGMLRALGLNCVETYVPWNLHEPERGRYEDVAALGRFLDAAAEAGLYAIVRPGPYICAEWENGGLPAWLRGPLRTRDARFTEPVAAWFRRLLPQVVERQSDRGGPVVMVQVENEYGSFGSDAVYLEWLTGLLREVGVTVPLCTSDGPEDWMLSGGTVPGVLATVNFGSGSEEALATLRRARPEGPLMVMEFWCGWFTHWGDKEVERRDAADAAAELRAILDAGASVNLYMAHGGSNGGWEGANRLGEWHDGAYTATTTSYDYDAPIDEAGRPTRKFHLMREVFAPYADGPLPELPAAPPALGAEVSVRPAAWAPLGAVVDAVGGGEREAAWAPSFEDLGVDRGLVRYRLRVPGPRAPRPLRLPEIRDLCEMYVDGVRVAPGTPVGGGAEVELWVESLGRVNYGPRVGESKGLPGGVLHATQYLHGVRATPLRLRDLDAALPALPFTAPPAPGARGLHLAVFTAAAPGDAWLSLPGWGRGFVWLNGVCLGRYWSEGPQTELFVPGPVLRAEGGNELRVLELAGPEGEEAGEVRLRPVEG</sequence>
<dbReference type="InterPro" id="IPR001944">
    <property type="entry name" value="Glycoside_Hdrlase_35"/>
</dbReference>
<evidence type="ECO:0000256" key="1">
    <source>
        <dbReference type="ARBA" id="ARBA00009809"/>
    </source>
</evidence>
<dbReference type="SUPFAM" id="SSF49785">
    <property type="entry name" value="Galactose-binding domain-like"/>
    <property type="match status" value="1"/>
</dbReference>
<dbReference type="InterPro" id="IPR048912">
    <property type="entry name" value="BetaGal1-like_ABD1"/>
</dbReference>
<feature type="domain" description="Beta-galactosidase 1-like first all-beta" evidence="6">
    <location>
        <begin position="370"/>
        <end position="467"/>
    </location>
</feature>
<evidence type="ECO:0000313" key="8">
    <source>
        <dbReference type="EMBL" id="MDT0417912.1"/>
    </source>
</evidence>
<feature type="domain" description="Glycoside hydrolase 35 catalytic" evidence="5">
    <location>
        <begin position="9"/>
        <end position="319"/>
    </location>
</feature>
<dbReference type="Pfam" id="PF01301">
    <property type="entry name" value="Glyco_hydro_35"/>
    <property type="match status" value="1"/>
</dbReference>
<reference evidence="9" key="1">
    <citation type="submission" date="2023-07" db="EMBL/GenBank/DDBJ databases">
        <title>30 novel species of actinomycetes from the DSMZ collection.</title>
        <authorList>
            <person name="Nouioui I."/>
        </authorList>
    </citation>
    <scope>NUCLEOTIDE SEQUENCE [LARGE SCALE GENOMIC DNA]</scope>
    <source>
        <strain evidence="9">DSM 41982</strain>
    </source>
</reference>
<dbReference type="SUPFAM" id="SSF51445">
    <property type="entry name" value="(Trans)glycosidases"/>
    <property type="match status" value="1"/>
</dbReference>
<gene>
    <name evidence="8" type="ORF">RM574_20730</name>
</gene>
<dbReference type="GO" id="GO:0004565">
    <property type="term" value="F:beta-galactosidase activity"/>
    <property type="evidence" value="ECO:0007669"/>
    <property type="project" value="UniProtKB-EC"/>
</dbReference>
<feature type="active site" description="Proton donor" evidence="4">
    <location>
        <position position="150"/>
    </location>
</feature>
<organism evidence="8 9">
    <name type="scientific">Streptomyces evansiae</name>
    <dbReference type="NCBI Taxonomy" id="3075535"/>
    <lineage>
        <taxon>Bacteria</taxon>
        <taxon>Bacillati</taxon>
        <taxon>Actinomycetota</taxon>
        <taxon>Actinomycetes</taxon>
        <taxon>Kitasatosporales</taxon>
        <taxon>Streptomycetaceae</taxon>
        <taxon>Streptomyces</taxon>
    </lineage>
</organism>
<dbReference type="InterPro" id="IPR008979">
    <property type="entry name" value="Galactose-bd-like_sf"/>
</dbReference>
<evidence type="ECO:0000256" key="2">
    <source>
        <dbReference type="ARBA" id="ARBA00022801"/>
    </source>
</evidence>
<dbReference type="Gene3D" id="3.20.20.80">
    <property type="entry name" value="Glycosidases"/>
    <property type="match status" value="1"/>
</dbReference>
<dbReference type="InterPro" id="IPR026283">
    <property type="entry name" value="B-gal_1-like"/>
</dbReference>
<comment type="caution">
    <text evidence="8">The sequence shown here is derived from an EMBL/GenBank/DDBJ whole genome shotgun (WGS) entry which is preliminary data.</text>
</comment>
<dbReference type="Proteomes" id="UP001183607">
    <property type="component" value="Unassembled WGS sequence"/>
</dbReference>
<evidence type="ECO:0000259" key="5">
    <source>
        <dbReference type="Pfam" id="PF01301"/>
    </source>
</evidence>
<dbReference type="AlphaFoldDB" id="A0ABD5E9N0"/>
<protein>
    <submittedName>
        <fullName evidence="8">Beta-galactosidase</fullName>
        <ecNumber evidence="8">3.2.1.23</ecNumber>
    </submittedName>
</protein>
<evidence type="ECO:0000256" key="4">
    <source>
        <dbReference type="PIRSR" id="PIRSR006336-1"/>
    </source>
</evidence>
<dbReference type="PANTHER" id="PTHR23421">
    <property type="entry name" value="BETA-GALACTOSIDASE RELATED"/>
    <property type="match status" value="1"/>
</dbReference>
<dbReference type="EC" id="3.2.1.23" evidence="8"/>
<dbReference type="InterPro" id="IPR017853">
    <property type="entry name" value="GH"/>
</dbReference>
<evidence type="ECO:0000256" key="3">
    <source>
        <dbReference type="ARBA" id="ARBA00023295"/>
    </source>
</evidence>
<dbReference type="InterPro" id="IPR031330">
    <property type="entry name" value="Gly_Hdrlase_35_cat"/>
</dbReference>